<feature type="compositionally biased region" description="Pro residues" evidence="1">
    <location>
        <begin position="104"/>
        <end position="119"/>
    </location>
</feature>
<evidence type="ECO:0000313" key="3">
    <source>
        <dbReference type="Proteomes" id="UP000765509"/>
    </source>
</evidence>
<reference evidence="2" key="1">
    <citation type="submission" date="2021-03" db="EMBL/GenBank/DDBJ databases">
        <title>Draft genome sequence of rust myrtle Austropuccinia psidii MF-1, a brazilian biotype.</title>
        <authorList>
            <person name="Quecine M.C."/>
            <person name="Pachon D.M.R."/>
            <person name="Bonatelli M.L."/>
            <person name="Correr F.H."/>
            <person name="Franceschini L.M."/>
            <person name="Leite T.F."/>
            <person name="Margarido G.R.A."/>
            <person name="Almeida C.A."/>
            <person name="Ferrarezi J.A."/>
            <person name="Labate C.A."/>
        </authorList>
    </citation>
    <scope>NUCLEOTIDE SEQUENCE</scope>
    <source>
        <strain evidence="2">MF-1</strain>
    </source>
</reference>
<sequence>MPCEQTPQQPTLGPSGTQWSEDLFHSKQPPFPFESSELTLTPFVEPSQHHEPPIPGPSQPSKPHEDASTCEPEPEVSLKQSMEETFACQPTPTLVIIIDDTPVGSPPSPPVPPRTPVPSSPHSHNEAHQEFTKL</sequence>
<feature type="region of interest" description="Disordered" evidence="1">
    <location>
        <begin position="98"/>
        <end position="134"/>
    </location>
</feature>
<feature type="compositionally biased region" description="Basic and acidic residues" evidence="1">
    <location>
        <begin position="123"/>
        <end position="134"/>
    </location>
</feature>
<dbReference type="AlphaFoldDB" id="A0A9Q3BHV1"/>
<proteinExistence type="predicted"/>
<comment type="caution">
    <text evidence="2">The sequence shown here is derived from an EMBL/GenBank/DDBJ whole genome shotgun (WGS) entry which is preliminary data.</text>
</comment>
<gene>
    <name evidence="2" type="ORF">O181_005751</name>
</gene>
<evidence type="ECO:0000313" key="2">
    <source>
        <dbReference type="EMBL" id="MBW0466036.1"/>
    </source>
</evidence>
<feature type="compositionally biased region" description="Polar residues" evidence="1">
    <location>
        <begin position="1"/>
        <end position="20"/>
    </location>
</feature>
<accession>A0A9Q3BHV1</accession>
<keyword evidence="3" id="KW-1185">Reference proteome</keyword>
<feature type="region of interest" description="Disordered" evidence="1">
    <location>
        <begin position="1"/>
        <end position="83"/>
    </location>
</feature>
<organism evidence="2 3">
    <name type="scientific">Austropuccinia psidii MF-1</name>
    <dbReference type="NCBI Taxonomy" id="1389203"/>
    <lineage>
        <taxon>Eukaryota</taxon>
        <taxon>Fungi</taxon>
        <taxon>Dikarya</taxon>
        <taxon>Basidiomycota</taxon>
        <taxon>Pucciniomycotina</taxon>
        <taxon>Pucciniomycetes</taxon>
        <taxon>Pucciniales</taxon>
        <taxon>Sphaerophragmiaceae</taxon>
        <taxon>Austropuccinia</taxon>
    </lineage>
</organism>
<name>A0A9Q3BHV1_9BASI</name>
<dbReference type="Proteomes" id="UP000765509">
    <property type="component" value="Unassembled WGS sequence"/>
</dbReference>
<protein>
    <submittedName>
        <fullName evidence="2">Uncharacterized protein</fullName>
    </submittedName>
</protein>
<evidence type="ECO:0000256" key="1">
    <source>
        <dbReference type="SAM" id="MobiDB-lite"/>
    </source>
</evidence>
<dbReference type="EMBL" id="AVOT02001193">
    <property type="protein sequence ID" value="MBW0466036.1"/>
    <property type="molecule type" value="Genomic_DNA"/>
</dbReference>